<name>A0A1B4V6C2_9GAMM</name>
<dbReference type="EC" id="2.7.13.3" evidence="2"/>
<dbReference type="GO" id="GO:0009927">
    <property type="term" value="F:histidine phosphotransfer kinase activity"/>
    <property type="evidence" value="ECO:0007669"/>
    <property type="project" value="TreeGrafter"/>
</dbReference>
<evidence type="ECO:0000313" key="10">
    <source>
        <dbReference type="Proteomes" id="UP000218899"/>
    </source>
</evidence>
<keyword evidence="4" id="KW-0808">Transferase</keyword>
<evidence type="ECO:0000313" key="9">
    <source>
        <dbReference type="EMBL" id="BAU49096.1"/>
    </source>
</evidence>
<dbReference type="Pfam" id="PF00512">
    <property type="entry name" value="HisKA"/>
    <property type="match status" value="1"/>
</dbReference>
<dbReference type="InterPro" id="IPR004358">
    <property type="entry name" value="Sig_transdc_His_kin-like_C"/>
</dbReference>
<dbReference type="SMART" id="SM00065">
    <property type="entry name" value="GAF"/>
    <property type="match status" value="1"/>
</dbReference>
<dbReference type="PROSITE" id="PS50109">
    <property type="entry name" value="HIS_KIN"/>
    <property type="match status" value="1"/>
</dbReference>
<sequence length="564" mass="62167">MMQAASKTDREGPARDRYTRGMEHLLHVVQALSLARSLEAVQAIVRHAARELTGADGATFVLRENGLCYYADEEAIEPLWKGQRFPMEACISGWAMIHRRAAMIEDIYADPRIPHDAYRPTFVKSLAMVPIRTLDPIGAIGVYWARVHRTTEEELRLIQALADTVAVAMENVAMQRELEQRVRDRTAEAVAARAEAERANRAKTRFLAAASHDLRQPLQAIGTWNALLARSLPASQQGIAERIQQSVGVFRNILDALLDISRLDGGAIKPDVKEFRIGRLLERVAGACEREASEKGLDLRVAPSTAVVRSDPALLERIVQNFLTNAIRYTAEGHVLVGCRRAGGNLRIEVWDTGTGIPEDKRRAIFEEYYQIEHGESVKGMGLGLSITERIARLLEHELRVRSVPGRGSVFAVTVPRPATRAQAEPERVRAIRPAAALKGRLLLVEDNEAIRGSLAMLLGEYGYDVGAVAAPAEAVERVRSAPPDAIVSDYRIARDTNGIELAQALRRESGREIPAVLLTGDIGLTQLPAGARAMRLLHKPIDAEALVMAIEQLLRPEDRSRSA</sequence>
<feature type="modified residue" description="4-aspartylphosphate" evidence="6">
    <location>
        <position position="490"/>
    </location>
</feature>
<dbReference type="InterPro" id="IPR003594">
    <property type="entry name" value="HATPase_dom"/>
</dbReference>
<dbReference type="GO" id="GO:0000155">
    <property type="term" value="F:phosphorelay sensor kinase activity"/>
    <property type="evidence" value="ECO:0007669"/>
    <property type="project" value="InterPro"/>
</dbReference>
<dbReference type="SUPFAM" id="SSF55781">
    <property type="entry name" value="GAF domain-like"/>
    <property type="match status" value="1"/>
</dbReference>
<dbReference type="InterPro" id="IPR036097">
    <property type="entry name" value="HisK_dim/P_sf"/>
</dbReference>
<evidence type="ECO:0000256" key="3">
    <source>
        <dbReference type="ARBA" id="ARBA00022553"/>
    </source>
</evidence>
<dbReference type="PANTHER" id="PTHR43047:SF9">
    <property type="entry name" value="HISTIDINE KINASE"/>
    <property type="match status" value="1"/>
</dbReference>
<feature type="domain" description="Response regulatory" evidence="8">
    <location>
        <begin position="441"/>
        <end position="555"/>
    </location>
</feature>
<evidence type="ECO:0000256" key="4">
    <source>
        <dbReference type="ARBA" id="ARBA00022679"/>
    </source>
</evidence>
<dbReference type="Pfam" id="PF02518">
    <property type="entry name" value="HATPase_c"/>
    <property type="match status" value="1"/>
</dbReference>
<dbReference type="AlphaFoldDB" id="A0A1B4V6C2"/>
<dbReference type="SUPFAM" id="SSF52172">
    <property type="entry name" value="CheY-like"/>
    <property type="match status" value="1"/>
</dbReference>
<dbReference type="InterPro" id="IPR011006">
    <property type="entry name" value="CheY-like_superfamily"/>
</dbReference>
<dbReference type="InterPro" id="IPR001789">
    <property type="entry name" value="Sig_transdc_resp-reg_receiver"/>
</dbReference>
<evidence type="ECO:0000259" key="8">
    <source>
        <dbReference type="PROSITE" id="PS50110"/>
    </source>
</evidence>
<dbReference type="GO" id="GO:0005886">
    <property type="term" value="C:plasma membrane"/>
    <property type="evidence" value="ECO:0007669"/>
    <property type="project" value="TreeGrafter"/>
</dbReference>
<dbReference type="SUPFAM" id="SSF55874">
    <property type="entry name" value="ATPase domain of HSP90 chaperone/DNA topoisomerase II/histidine kinase"/>
    <property type="match status" value="1"/>
</dbReference>
<dbReference type="CDD" id="cd00082">
    <property type="entry name" value="HisKA"/>
    <property type="match status" value="1"/>
</dbReference>
<dbReference type="InterPro" id="IPR036890">
    <property type="entry name" value="HATPase_C_sf"/>
</dbReference>
<dbReference type="SUPFAM" id="SSF47384">
    <property type="entry name" value="Homodimeric domain of signal transducing histidine kinase"/>
    <property type="match status" value="1"/>
</dbReference>
<dbReference type="SMART" id="SM00448">
    <property type="entry name" value="REC"/>
    <property type="match status" value="1"/>
</dbReference>
<dbReference type="InterPro" id="IPR003018">
    <property type="entry name" value="GAF"/>
</dbReference>
<organism evidence="9 10">
    <name type="scientific">Sulfurifustis variabilis</name>
    <dbReference type="NCBI Taxonomy" id="1675686"/>
    <lineage>
        <taxon>Bacteria</taxon>
        <taxon>Pseudomonadati</taxon>
        <taxon>Pseudomonadota</taxon>
        <taxon>Gammaproteobacteria</taxon>
        <taxon>Acidiferrobacterales</taxon>
        <taxon>Acidiferrobacteraceae</taxon>
        <taxon>Sulfurifustis</taxon>
    </lineage>
</organism>
<dbReference type="FunFam" id="3.30.565.10:FF:000049">
    <property type="entry name" value="Two-component sensor histidine kinase"/>
    <property type="match status" value="1"/>
</dbReference>
<dbReference type="CDD" id="cd00156">
    <property type="entry name" value="REC"/>
    <property type="match status" value="1"/>
</dbReference>
<dbReference type="Proteomes" id="UP000218899">
    <property type="component" value="Chromosome"/>
</dbReference>
<keyword evidence="5 9" id="KW-0418">Kinase</keyword>
<dbReference type="Pfam" id="PF00072">
    <property type="entry name" value="Response_reg"/>
    <property type="match status" value="1"/>
</dbReference>
<dbReference type="PANTHER" id="PTHR43047">
    <property type="entry name" value="TWO-COMPONENT HISTIDINE PROTEIN KINASE"/>
    <property type="match status" value="1"/>
</dbReference>
<dbReference type="InterPro" id="IPR003661">
    <property type="entry name" value="HisK_dim/P_dom"/>
</dbReference>
<dbReference type="PROSITE" id="PS50110">
    <property type="entry name" value="RESPONSE_REGULATORY"/>
    <property type="match status" value="1"/>
</dbReference>
<reference evidence="9 10" key="1">
    <citation type="submission" date="2015-08" db="EMBL/GenBank/DDBJ databases">
        <title>Complete genome sequence of Sulfurifustis variabilis.</title>
        <authorList>
            <person name="Miura A."/>
            <person name="Kojima H."/>
            <person name="Fukui M."/>
        </authorList>
    </citation>
    <scope>NUCLEOTIDE SEQUENCE [LARGE SCALE GENOMIC DNA]</scope>
    <source>
        <strain evidence="10">skN76</strain>
    </source>
</reference>
<feature type="domain" description="Histidine kinase" evidence="7">
    <location>
        <begin position="209"/>
        <end position="419"/>
    </location>
</feature>
<dbReference type="InterPro" id="IPR005467">
    <property type="entry name" value="His_kinase_dom"/>
</dbReference>
<comment type="catalytic activity">
    <reaction evidence="1">
        <text>ATP + protein L-histidine = ADP + protein N-phospho-L-histidine.</text>
        <dbReference type="EC" id="2.7.13.3"/>
    </reaction>
</comment>
<dbReference type="KEGG" id="sva:SVA_2548"/>
<dbReference type="InterPro" id="IPR029016">
    <property type="entry name" value="GAF-like_dom_sf"/>
</dbReference>
<dbReference type="Gene3D" id="3.40.50.2300">
    <property type="match status" value="1"/>
</dbReference>
<keyword evidence="10" id="KW-1185">Reference proteome</keyword>
<dbReference type="RefSeq" id="WP_197703188.1">
    <property type="nucleotide sequence ID" value="NZ_AP014936.1"/>
</dbReference>
<dbReference type="Gene3D" id="1.10.287.130">
    <property type="match status" value="1"/>
</dbReference>
<evidence type="ECO:0000256" key="2">
    <source>
        <dbReference type="ARBA" id="ARBA00012438"/>
    </source>
</evidence>
<dbReference type="PRINTS" id="PR00344">
    <property type="entry name" value="BCTRLSENSOR"/>
</dbReference>
<dbReference type="SMART" id="SM00387">
    <property type="entry name" value="HATPase_c"/>
    <property type="match status" value="1"/>
</dbReference>
<proteinExistence type="predicted"/>
<accession>A0A1B4V6C2</accession>
<evidence type="ECO:0000256" key="5">
    <source>
        <dbReference type="ARBA" id="ARBA00022777"/>
    </source>
</evidence>
<dbReference type="Gene3D" id="3.30.450.40">
    <property type="match status" value="1"/>
</dbReference>
<evidence type="ECO:0000256" key="6">
    <source>
        <dbReference type="PROSITE-ProRule" id="PRU00169"/>
    </source>
</evidence>
<protein>
    <recommendedName>
        <fullName evidence="2">histidine kinase</fullName>
        <ecNumber evidence="2">2.7.13.3</ecNumber>
    </recommendedName>
</protein>
<keyword evidence="3 6" id="KW-0597">Phosphoprotein</keyword>
<evidence type="ECO:0000256" key="1">
    <source>
        <dbReference type="ARBA" id="ARBA00000085"/>
    </source>
</evidence>
<evidence type="ECO:0000259" key="7">
    <source>
        <dbReference type="PROSITE" id="PS50109"/>
    </source>
</evidence>
<gene>
    <name evidence="9" type="ORF">SVA_2548</name>
</gene>
<dbReference type="EMBL" id="AP014936">
    <property type="protein sequence ID" value="BAU49096.1"/>
    <property type="molecule type" value="Genomic_DNA"/>
</dbReference>
<dbReference type="Gene3D" id="3.30.565.10">
    <property type="entry name" value="Histidine kinase-like ATPase, C-terminal domain"/>
    <property type="match status" value="1"/>
</dbReference>
<dbReference type="SMART" id="SM00388">
    <property type="entry name" value="HisKA"/>
    <property type="match status" value="1"/>
</dbReference>
<dbReference type="Pfam" id="PF13185">
    <property type="entry name" value="GAF_2"/>
    <property type="match status" value="1"/>
</dbReference>